<gene>
    <name evidence="2" type="ORF">NB645_08130</name>
    <name evidence="3" type="ORF">NB645_10145</name>
</gene>
<keyword evidence="2" id="KW-0238">DNA-binding</keyword>
<organism evidence="2 4">
    <name type="scientific">Oxalobacter aliiformigenes</name>
    <dbReference type="NCBI Taxonomy" id="2946593"/>
    <lineage>
        <taxon>Bacteria</taxon>
        <taxon>Pseudomonadati</taxon>
        <taxon>Pseudomonadota</taxon>
        <taxon>Betaproteobacteria</taxon>
        <taxon>Burkholderiales</taxon>
        <taxon>Oxalobacteraceae</taxon>
        <taxon>Oxalobacter</taxon>
    </lineage>
</organism>
<dbReference type="GO" id="GO:0003677">
    <property type="term" value="F:DNA binding"/>
    <property type="evidence" value="ECO:0007669"/>
    <property type="project" value="UniProtKB-KW"/>
</dbReference>
<proteinExistence type="predicted"/>
<evidence type="ECO:0000256" key="1">
    <source>
        <dbReference type="SAM" id="MobiDB-lite"/>
    </source>
</evidence>
<evidence type="ECO:0000313" key="2">
    <source>
        <dbReference type="EMBL" id="WAV96783.1"/>
    </source>
</evidence>
<evidence type="ECO:0000313" key="3">
    <source>
        <dbReference type="EMBL" id="WAV97125.1"/>
    </source>
</evidence>
<evidence type="ECO:0000313" key="4">
    <source>
        <dbReference type="Proteomes" id="UP001164794"/>
    </source>
</evidence>
<protein>
    <submittedName>
        <fullName evidence="2">Arm DNA-binding domain-containing protein</fullName>
    </submittedName>
</protein>
<sequence>MAKRVTPRVPKQIESAKPKDGPIPFSTEAAVFGNSPDRLEAREDENQFERKSDQAVVRQIPDVSLVQARKKRDKMRKLIAEER</sequence>
<feature type="region of interest" description="Disordered" evidence="1">
    <location>
        <begin position="1"/>
        <end position="37"/>
    </location>
</feature>
<dbReference type="EMBL" id="CP098248">
    <property type="protein sequence ID" value="WAV96783.1"/>
    <property type="molecule type" value="Genomic_DNA"/>
</dbReference>
<accession>A0ABY7JHU1</accession>
<dbReference type="Proteomes" id="UP001164794">
    <property type="component" value="Chromosome"/>
</dbReference>
<keyword evidence="4" id="KW-1185">Reference proteome</keyword>
<dbReference type="RefSeq" id="WP_269264264.1">
    <property type="nucleotide sequence ID" value="NZ_CP098248.1"/>
</dbReference>
<dbReference type="EMBL" id="CP098248">
    <property type="protein sequence ID" value="WAV97125.1"/>
    <property type="molecule type" value="Genomic_DNA"/>
</dbReference>
<reference evidence="2" key="1">
    <citation type="journal article" date="2022" name="Front. Microbiol.">
        <title>New perspectives on an old grouping: The genomic and phenotypic variability of Oxalobacter formigenes and the implications for calcium oxalate stone prevention.</title>
        <authorList>
            <person name="Chmiel J.A."/>
            <person name="Carr C."/>
            <person name="Stuivenberg G.A."/>
            <person name="Venema R."/>
            <person name="Chanyi R.M."/>
            <person name="Al K.F."/>
            <person name="Giguere D."/>
            <person name="Say H."/>
            <person name="Akouris P.P."/>
            <person name="Dominguez Romero S.A."/>
            <person name="Kwong A."/>
            <person name="Tai V."/>
            <person name="Koval S.F."/>
            <person name="Razvi H."/>
            <person name="Bjazevic J."/>
            <person name="Burton J.P."/>
        </authorList>
    </citation>
    <scope>NUCLEOTIDE SEQUENCE</scope>
    <source>
        <strain evidence="2">HOxNP-1</strain>
    </source>
</reference>
<name>A0ABY7JHU1_9BURK</name>